<dbReference type="EMBL" id="VXRY01000398">
    <property type="protein sequence ID" value="MXY34391.1"/>
    <property type="molecule type" value="Genomic_DNA"/>
</dbReference>
<sequence length="163" mass="17262">MTSRLMDYAVAGLFLALGIGILAYTGTVFVEAGFGDGDALQNAALFPQIIACGLIFLSVATVGSVALGRQSRLSEDSAMPERNPALRRKAVLHLGLVAIYLGTLRHVGYDLATPIFLFAQFLLLGARWIEALVLGVAISLILALIFEQGLNVVFPVGQIGIGF</sequence>
<dbReference type="InterPro" id="IPR009936">
    <property type="entry name" value="DUF1468"/>
</dbReference>
<dbReference type="AlphaFoldDB" id="A0A6B0Y100"/>
<name>A0A6B0Y100_9RHOB</name>
<accession>A0A6B0Y100</accession>
<feature type="transmembrane region" description="Helical" evidence="1">
    <location>
        <begin position="7"/>
        <end position="25"/>
    </location>
</feature>
<gene>
    <name evidence="3" type="ORF">F4Y60_09965</name>
</gene>
<keyword evidence="1" id="KW-0472">Membrane</keyword>
<feature type="transmembrane region" description="Helical" evidence="1">
    <location>
        <begin position="128"/>
        <end position="146"/>
    </location>
</feature>
<proteinExistence type="predicted"/>
<dbReference type="Pfam" id="PF07331">
    <property type="entry name" value="TctB"/>
    <property type="match status" value="1"/>
</dbReference>
<protein>
    <submittedName>
        <fullName evidence="3">Tripartite tricarboxylate transporter TctB family protein</fullName>
    </submittedName>
</protein>
<evidence type="ECO:0000313" key="3">
    <source>
        <dbReference type="EMBL" id="MXY34391.1"/>
    </source>
</evidence>
<reference evidence="3" key="1">
    <citation type="submission" date="2019-09" db="EMBL/GenBank/DDBJ databases">
        <title>Characterisation of the sponge microbiome using genome-centric metagenomics.</title>
        <authorList>
            <person name="Engelberts J.P."/>
            <person name="Robbins S.J."/>
            <person name="De Goeij J.M."/>
            <person name="Aranda M."/>
            <person name="Bell S.C."/>
            <person name="Webster N.S."/>
        </authorList>
    </citation>
    <scope>NUCLEOTIDE SEQUENCE</scope>
    <source>
        <strain evidence="3">SB0664_bin_43</strain>
    </source>
</reference>
<feature type="domain" description="DUF1468" evidence="2">
    <location>
        <begin position="10"/>
        <end position="155"/>
    </location>
</feature>
<organism evidence="3">
    <name type="scientific">Boseongicola sp. SB0664_bin_43</name>
    <dbReference type="NCBI Taxonomy" id="2604844"/>
    <lineage>
        <taxon>Bacteria</taxon>
        <taxon>Pseudomonadati</taxon>
        <taxon>Pseudomonadota</taxon>
        <taxon>Alphaproteobacteria</taxon>
        <taxon>Rhodobacterales</taxon>
        <taxon>Paracoccaceae</taxon>
        <taxon>Boseongicola</taxon>
    </lineage>
</organism>
<comment type="caution">
    <text evidence="3">The sequence shown here is derived from an EMBL/GenBank/DDBJ whole genome shotgun (WGS) entry which is preliminary data.</text>
</comment>
<keyword evidence="1" id="KW-1133">Transmembrane helix</keyword>
<keyword evidence="1" id="KW-0812">Transmembrane</keyword>
<evidence type="ECO:0000256" key="1">
    <source>
        <dbReference type="SAM" id="Phobius"/>
    </source>
</evidence>
<feature type="transmembrane region" description="Helical" evidence="1">
    <location>
        <begin position="90"/>
        <end position="108"/>
    </location>
</feature>
<evidence type="ECO:0000259" key="2">
    <source>
        <dbReference type="Pfam" id="PF07331"/>
    </source>
</evidence>
<feature type="transmembrane region" description="Helical" evidence="1">
    <location>
        <begin position="45"/>
        <end position="69"/>
    </location>
</feature>